<organism evidence="1 2">
    <name type="scientific">Flavobacterium haoranii</name>
    <dbReference type="NCBI Taxonomy" id="683124"/>
    <lineage>
        <taxon>Bacteria</taxon>
        <taxon>Pseudomonadati</taxon>
        <taxon>Bacteroidota</taxon>
        <taxon>Flavobacteriia</taxon>
        <taxon>Flavobacteriales</taxon>
        <taxon>Flavobacteriaceae</taxon>
        <taxon>Flavobacterium</taxon>
    </lineage>
</organism>
<dbReference type="NCBIfam" id="TIGR03519">
    <property type="entry name" value="T9SS_PorP_fam"/>
    <property type="match status" value="1"/>
</dbReference>
<protein>
    <submittedName>
        <fullName evidence="1">Type IX secretion system membrane protein, PorP/SprF family</fullName>
    </submittedName>
</protein>
<evidence type="ECO:0000313" key="1">
    <source>
        <dbReference type="EMBL" id="SHJ82789.1"/>
    </source>
</evidence>
<evidence type="ECO:0000313" key="2">
    <source>
        <dbReference type="Proteomes" id="UP000184232"/>
    </source>
</evidence>
<dbReference type="STRING" id="683124.SAMN05444337_2715"/>
<dbReference type="OrthoDB" id="1114455at2"/>
<reference evidence="1 2" key="1">
    <citation type="submission" date="2016-11" db="EMBL/GenBank/DDBJ databases">
        <authorList>
            <person name="Jaros S."/>
            <person name="Januszkiewicz K."/>
            <person name="Wedrychowicz H."/>
        </authorList>
    </citation>
    <scope>NUCLEOTIDE SEQUENCE [LARGE SCALE GENOMIC DNA]</scope>
    <source>
        <strain evidence="1 2">DSM 22807</strain>
    </source>
</reference>
<dbReference type="Pfam" id="PF11751">
    <property type="entry name" value="PorP_SprF"/>
    <property type="match status" value="1"/>
</dbReference>
<sequence>MKTIYILIITVFTQLLCFAQQDSQYTQYMYNTVNINPAYAGSRESLTMFLLHRTQWVGLDGAPVTNNVSAHTPIGDSNFGVGLSFVNDRIGPVDENAISADLAYFIQISENYKLSVGLKGTANLFNLDVNKLNPQDQTDPKFQNLDTKFSPNIGAGVYLFSDKTYVGLSSPNFFETNRYNDNDVTVTKEKMHFYLIAGHVFDLSPSIKFKPALLAKAVDGAPLQADVTANFLIHEKFTIGAAYRWDAAVSGLVGFQITPTLFAGYGYDMETTKLRNYNSGSHEIFLRFEIFSNNRVADPRFF</sequence>
<dbReference type="Proteomes" id="UP000184232">
    <property type="component" value="Unassembled WGS sequence"/>
</dbReference>
<dbReference type="InterPro" id="IPR019861">
    <property type="entry name" value="PorP/SprF_Bacteroidetes"/>
</dbReference>
<keyword evidence="2" id="KW-1185">Reference proteome</keyword>
<name>A0A1M6MH30_9FLAO</name>
<dbReference type="RefSeq" id="WP_072786012.1">
    <property type="nucleotide sequence ID" value="NZ_CP045292.1"/>
</dbReference>
<dbReference type="AlphaFoldDB" id="A0A1M6MH30"/>
<gene>
    <name evidence="1" type="ORF">SAMN05444337_2715</name>
</gene>
<dbReference type="EMBL" id="FQZH01000007">
    <property type="protein sequence ID" value="SHJ82789.1"/>
    <property type="molecule type" value="Genomic_DNA"/>
</dbReference>
<accession>A0A1M6MH30</accession>
<proteinExistence type="predicted"/>